<keyword evidence="6" id="KW-1185">Reference proteome</keyword>
<comment type="caution">
    <text evidence="5">The sequence shown here is derived from an EMBL/GenBank/DDBJ whole genome shotgun (WGS) entry which is preliminary data.</text>
</comment>
<dbReference type="PANTHER" id="PTHR43132">
    <property type="entry name" value="ARSENICAL RESISTANCE OPERON REPRESSOR ARSR-RELATED"/>
    <property type="match status" value="1"/>
</dbReference>
<dbReference type="CDD" id="cd00090">
    <property type="entry name" value="HTH_ARSR"/>
    <property type="match status" value="1"/>
</dbReference>
<dbReference type="Gene3D" id="1.10.10.10">
    <property type="entry name" value="Winged helix-like DNA-binding domain superfamily/Winged helix DNA-binding domain"/>
    <property type="match status" value="1"/>
</dbReference>
<reference evidence="5 6" key="1">
    <citation type="journal article" date="2015" name="Stand. Genomic Sci.">
        <title>Genomic Encyclopedia of Bacterial and Archaeal Type Strains, Phase III: the genomes of soil and plant-associated and newly described type strains.</title>
        <authorList>
            <person name="Whitman W.B."/>
            <person name="Woyke T."/>
            <person name="Klenk H.P."/>
            <person name="Zhou Y."/>
            <person name="Lilburn T.G."/>
            <person name="Beck B.J."/>
            <person name="De Vos P."/>
            <person name="Vandamme P."/>
            <person name="Eisen J.A."/>
            <person name="Garrity G."/>
            <person name="Hugenholtz P."/>
            <person name="Kyrpides N.C."/>
        </authorList>
    </citation>
    <scope>NUCLEOTIDE SEQUENCE [LARGE SCALE GENOMIC DNA]</scope>
    <source>
        <strain evidence="5 6">CGMCC 1.10136</strain>
    </source>
</reference>
<dbReference type="AlphaFoldDB" id="A0A562M338"/>
<evidence type="ECO:0000256" key="1">
    <source>
        <dbReference type="ARBA" id="ARBA00023015"/>
    </source>
</evidence>
<sequence length="128" mass="13925">MRRGVASPYYFDNTKNMDMSAAVTALAALANPSRLGIFRHLVELGPEGACPGDLVQKFDLPGATLSFHLKNLAQAGLIEAERSSRNILYRANFQEMQGLVDFLTRNCCGGDPGKCAPEVRVPARKRTA</sequence>
<keyword evidence="3" id="KW-0804">Transcription</keyword>
<accession>A0A562M338</accession>
<keyword evidence="2 5" id="KW-0238">DNA-binding</keyword>
<protein>
    <submittedName>
        <fullName evidence="5">DNA-binding transcriptional ArsR family regulator</fullName>
    </submittedName>
</protein>
<dbReference type="InterPro" id="IPR001845">
    <property type="entry name" value="HTH_ArsR_DNA-bd_dom"/>
</dbReference>
<evidence type="ECO:0000256" key="3">
    <source>
        <dbReference type="ARBA" id="ARBA00023163"/>
    </source>
</evidence>
<dbReference type="InterPro" id="IPR051011">
    <property type="entry name" value="Metal_resp_trans_reg"/>
</dbReference>
<evidence type="ECO:0000313" key="5">
    <source>
        <dbReference type="EMBL" id="TWI14367.1"/>
    </source>
</evidence>
<gene>
    <name evidence="5" type="ORF">IP93_00364</name>
</gene>
<dbReference type="InterPro" id="IPR036388">
    <property type="entry name" value="WH-like_DNA-bd_sf"/>
</dbReference>
<dbReference type="PROSITE" id="PS50987">
    <property type="entry name" value="HTH_ARSR_2"/>
    <property type="match status" value="1"/>
</dbReference>
<keyword evidence="1" id="KW-0805">Transcription regulation</keyword>
<dbReference type="PANTHER" id="PTHR43132:SF2">
    <property type="entry name" value="ARSENICAL RESISTANCE OPERON REPRESSOR ARSR-RELATED"/>
    <property type="match status" value="1"/>
</dbReference>
<feature type="domain" description="HTH arsR-type" evidence="4">
    <location>
        <begin position="14"/>
        <end position="111"/>
    </location>
</feature>
<dbReference type="InterPro" id="IPR011991">
    <property type="entry name" value="ArsR-like_HTH"/>
</dbReference>
<evidence type="ECO:0000313" key="6">
    <source>
        <dbReference type="Proteomes" id="UP000316471"/>
    </source>
</evidence>
<dbReference type="SUPFAM" id="SSF46785">
    <property type="entry name" value="Winged helix' DNA-binding domain"/>
    <property type="match status" value="1"/>
</dbReference>
<evidence type="ECO:0000259" key="4">
    <source>
        <dbReference type="PROSITE" id="PS50987"/>
    </source>
</evidence>
<proteinExistence type="predicted"/>
<evidence type="ECO:0000256" key="2">
    <source>
        <dbReference type="ARBA" id="ARBA00023125"/>
    </source>
</evidence>
<dbReference type="Proteomes" id="UP000316471">
    <property type="component" value="Unassembled WGS sequence"/>
</dbReference>
<dbReference type="Pfam" id="PF12840">
    <property type="entry name" value="HTH_20"/>
    <property type="match status" value="1"/>
</dbReference>
<dbReference type="PRINTS" id="PR00778">
    <property type="entry name" value="HTHARSR"/>
</dbReference>
<dbReference type="GO" id="GO:0003677">
    <property type="term" value="F:DNA binding"/>
    <property type="evidence" value="ECO:0007669"/>
    <property type="project" value="UniProtKB-KW"/>
</dbReference>
<name>A0A562M338_9GAMM</name>
<organism evidence="5 6">
    <name type="scientific">Aerolutibacter ruishenii</name>
    <dbReference type="NCBI Taxonomy" id="686800"/>
    <lineage>
        <taxon>Bacteria</taxon>
        <taxon>Pseudomonadati</taxon>
        <taxon>Pseudomonadota</taxon>
        <taxon>Gammaproteobacteria</taxon>
        <taxon>Lysobacterales</taxon>
        <taxon>Lysobacteraceae</taxon>
        <taxon>Aerolutibacter</taxon>
    </lineage>
</organism>
<dbReference type="SMART" id="SM00418">
    <property type="entry name" value="HTH_ARSR"/>
    <property type="match status" value="1"/>
</dbReference>
<dbReference type="GO" id="GO:0003700">
    <property type="term" value="F:DNA-binding transcription factor activity"/>
    <property type="evidence" value="ECO:0007669"/>
    <property type="project" value="InterPro"/>
</dbReference>
<dbReference type="EMBL" id="VLKP01000001">
    <property type="protein sequence ID" value="TWI14367.1"/>
    <property type="molecule type" value="Genomic_DNA"/>
</dbReference>
<dbReference type="NCBIfam" id="NF033788">
    <property type="entry name" value="HTH_metalloreg"/>
    <property type="match status" value="1"/>
</dbReference>
<dbReference type="InterPro" id="IPR036390">
    <property type="entry name" value="WH_DNA-bd_sf"/>
</dbReference>